<gene>
    <name evidence="2" type="ORF">HON47_01050</name>
</gene>
<proteinExistence type="predicted"/>
<protein>
    <recommendedName>
        <fullName evidence="1">DOD-type homing endonuclease domain-containing protein</fullName>
    </recommendedName>
</protein>
<evidence type="ECO:0000313" key="3">
    <source>
        <dbReference type="Proteomes" id="UP000722459"/>
    </source>
</evidence>
<name>A0A8T5GDP9_9ARCH</name>
<accession>A0A8T5GDP9</accession>
<feature type="domain" description="DOD-type homing endonuclease" evidence="1">
    <location>
        <begin position="18"/>
        <end position="167"/>
    </location>
</feature>
<dbReference type="Gene3D" id="3.10.28.10">
    <property type="entry name" value="Homing endonucleases"/>
    <property type="match status" value="1"/>
</dbReference>
<dbReference type="SUPFAM" id="SSF55608">
    <property type="entry name" value="Homing endonucleases"/>
    <property type="match status" value="1"/>
</dbReference>
<organism evidence="2 3">
    <name type="scientific">Candidatus Iainarchaeum sp</name>
    <dbReference type="NCBI Taxonomy" id="3101447"/>
    <lineage>
        <taxon>Archaea</taxon>
        <taxon>Candidatus Iainarchaeota</taxon>
        <taxon>Candidatus Iainarchaeia</taxon>
        <taxon>Candidatus Iainarchaeales</taxon>
        <taxon>Candidatus Iainarchaeaceae</taxon>
        <taxon>Candidatus Iainarchaeum</taxon>
    </lineage>
</organism>
<dbReference type="PROSITE" id="PS50819">
    <property type="entry name" value="INTEIN_ENDONUCLEASE"/>
    <property type="match status" value="1"/>
</dbReference>
<dbReference type="AlphaFoldDB" id="A0A8T5GDP9"/>
<sequence>MNRHNVDQFKISLAEARLVAHICGDGSLGAYKLKRGPSDLRNHKRKNPYREVRFINYSNNEKELLASFIKDVKDVYGLKAYPKNNNSVQFTGKWVFDRLKKFGAGQSFDWFISKEIMDAEKQIIKEWLRAFFDDESHVELIKFRITLNSVNLGGLMQVQELLKKMKISKTTIHGPYFTRGFPIYRLSILKADVERYQVYVGFNHQKKINDLNELLELRALTL</sequence>
<dbReference type="EMBL" id="JABJNZ010000019">
    <property type="protein sequence ID" value="MBT4870143.1"/>
    <property type="molecule type" value="Genomic_DNA"/>
</dbReference>
<dbReference type="InterPro" id="IPR027434">
    <property type="entry name" value="Homing_endonucl"/>
</dbReference>
<dbReference type="GO" id="GO:0004519">
    <property type="term" value="F:endonuclease activity"/>
    <property type="evidence" value="ECO:0007669"/>
    <property type="project" value="InterPro"/>
</dbReference>
<dbReference type="Proteomes" id="UP000722459">
    <property type="component" value="Unassembled WGS sequence"/>
</dbReference>
<dbReference type="InterPro" id="IPR004042">
    <property type="entry name" value="Intein_endonuc_central"/>
</dbReference>
<evidence type="ECO:0000259" key="1">
    <source>
        <dbReference type="PROSITE" id="PS50819"/>
    </source>
</evidence>
<evidence type="ECO:0000313" key="2">
    <source>
        <dbReference type="EMBL" id="MBT4870143.1"/>
    </source>
</evidence>
<reference evidence="2" key="1">
    <citation type="journal article" date="2021" name="ISME J.">
        <title>Mercury methylation by metabolically versatile and cosmopolitan marine bacteria.</title>
        <authorList>
            <person name="Lin H."/>
            <person name="Ascher D.B."/>
            <person name="Myung Y."/>
            <person name="Lamborg C.H."/>
            <person name="Hallam S.J."/>
            <person name="Gionfriddo C.M."/>
            <person name="Holt K.E."/>
            <person name="Moreau J.W."/>
        </authorList>
    </citation>
    <scope>NUCLEOTIDE SEQUENCE</scope>
    <source>
        <strain evidence="2">SI075_bin30</strain>
    </source>
</reference>
<comment type="caution">
    <text evidence="2">The sequence shown here is derived from an EMBL/GenBank/DDBJ whole genome shotgun (WGS) entry which is preliminary data.</text>
</comment>